<evidence type="ECO:0000256" key="1">
    <source>
        <dbReference type="SAM" id="MobiDB-lite"/>
    </source>
</evidence>
<proteinExistence type="predicted"/>
<keyword evidence="3" id="KW-1185">Reference proteome</keyword>
<feature type="compositionally biased region" description="Low complexity" evidence="1">
    <location>
        <begin position="1"/>
        <end position="13"/>
    </location>
</feature>
<organism evidence="2 3">
    <name type="scientific">Hermetia illucens</name>
    <name type="common">Black soldier fly</name>
    <dbReference type="NCBI Taxonomy" id="343691"/>
    <lineage>
        <taxon>Eukaryota</taxon>
        <taxon>Metazoa</taxon>
        <taxon>Ecdysozoa</taxon>
        <taxon>Arthropoda</taxon>
        <taxon>Hexapoda</taxon>
        <taxon>Insecta</taxon>
        <taxon>Pterygota</taxon>
        <taxon>Neoptera</taxon>
        <taxon>Endopterygota</taxon>
        <taxon>Diptera</taxon>
        <taxon>Brachycera</taxon>
        <taxon>Stratiomyomorpha</taxon>
        <taxon>Stratiomyidae</taxon>
        <taxon>Hermetiinae</taxon>
        <taxon>Hermetia</taxon>
    </lineage>
</organism>
<dbReference type="InParanoid" id="A0A7R8YSZ8"/>
<dbReference type="AlphaFoldDB" id="A0A7R8YSZ8"/>
<gene>
    <name evidence="2" type="ORF">HERILL_LOCUS7322</name>
</gene>
<reference evidence="2 3" key="1">
    <citation type="submission" date="2020-11" db="EMBL/GenBank/DDBJ databases">
        <authorList>
            <person name="Wallbank WR R."/>
            <person name="Pardo Diaz C."/>
            <person name="Kozak K."/>
            <person name="Martin S."/>
            <person name="Jiggins C."/>
            <person name="Moest M."/>
            <person name="Warren A I."/>
            <person name="Generalovic N T."/>
            <person name="Byers J.R.P. K."/>
            <person name="Montejo-Kovacevich G."/>
            <person name="Yen C E."/>
        </authorList>
    </citation>
    <scope>NUCLEOTIDE SEQUENCE [LARGE SCALE GENOMIC DNA]</scope>
</reference>
<evidence type="ECO:0000313" key="2">
    <source>
        <dbReference type="EMBL" id="CAD7084427.1"/>
    </source>
</evidence>
<accession>A0A7R8YSZ8</accession>
<dbReference type="Proteomes" id="UP000594454">
    <property type="component" value="Chromosome 3"/>
</dbReference>
<feature type="region of interest" description="Disordered" evidence="1">
    <location>
        <begin position="1"/>
        <end position="66"/>
    </location>
</feature>
<dbReference type="EMBL" id="LR899011">
    <property type="protein sequence ID" value="CAD7084427.1"/>
    <property type="molecule type" value="Genomic_DNA"/>
</dbReference>
<sequence>MFSRGRGDNSASSGGAGAGYAGAGHPVESGPRARLNDYRDAANTPGSCRPERQLLRESTTATDRAR</sequence>
<protein>
    <submittedName>
        <fullName evidence="2">Uncharacterized protein</fullName>
    </submittedName>
</protein>
<name>A0A7R8YSZ8_HERIL</name>
<evidence type="ECO:0000313" key="3">
    <source>
        <dbReference type="Proteomes" id="UP000594454"/>
    </source>
</evidence>
<feature type="compositionally biased region" description="Polar residues" evidence="1">
    <location>
        <begin position="56"/>
        <end position="66"/>
    </location>
</feature>